<gene>
    <name evidence="1" type="ORF">CPRO_04590</name>
    <name evidence="2" type="ORF">SAMN02745151_01842</name>
</gene>
<protein>
    <submittedName>
        <fullName evidence="2">Uncharacterized protein</fullName>
    </submittedName>
</protein>
<reference evidence="1 3" key="1">
    <citation type="journal article" date="2016" name="Genome Announc.">
        <title>Complete Genome Sequence of the Amino Acid-Fermenting Clostridium propionicum X2 (DSM 1682).</title>
        <authorList>
            <person name="Poehlein A."/>
            <person name="Schlien K."/>
            <person name="Chowdhury N.P."/>
            <person name="Gottschalk G."/>
            <person name="Buckel W."/>
            <person name="Daniel R."/>
        </authorList>
    </citation>
    <scope>NUCLEOTIDE SEQUENCE [LARGE SCALE GENOMIC DNA]</scope>
    <source>
        <strain evidence="1 3">X2</strain>
    </source>
</reference>
<dbReference type="SUPFAM" id="SSF159941">
    <property type="entry name" value="MM3350-like"/>
    <property type="match status" value="1"/>
</dbReference>
<evidence type="ECO:0000313" key="4">
    <source>
        <dbReference type="Proteomes" id="UP000184204"/>
    </source>
</evidence>
<reference evidence="2" key="4">
    <citation type="submission" date="2016-11" db="EMBL/GenBank/DDBJ databases">
        <authorList>
            <person name="Varghese N."/>
            <person name="Submissions S."/>
        </authorList>
    </citation>
    <scope>NUCLEOTIDE SEQUENCE</scope>
    <source>
        <strain evidence="2">DSM 1682</strain>
    </source>
</reference>
<reference evidence="4" key="3">
    <citation type="submission" date="2016-11" db="EMBL/GenBank/DDBJ databases">
        <authorList>
            <person name="Jaros S."/>
            <person name="Januszkiewicz K."/>
            <person name="Wedrychowicz H."/>
        </authorList>
    </citation>
    <scope>NUCLEOTIDE SEQUENCE [LARGE SCALE GENOMIC DNA]</scope>
    <source>
        <strain evidence="4">DSM 1682</strain>
    </source>
</reference>
<evidence type="ECO:0000313" key="2">
    <source>
        <dbReference type="EMBL" id="SHE79865.1"/>
    </source>
</evidence>
<keyword evidence="3" id="KW-1185">Reference proteome</keyword>
<dbReference type="Proteomes" id="UP000184204">
    <property type="component" value="Unassembled WGS sequence"/>
</dbReference>
<proteinExistence type="predicted"/>
<organism evidence="2 4">
    <name type="scientific">Anaerotignum propionicum DSM 1682</name>
    <dbReference type="NCBI Taxonomy" id="991789"/>
    <lineage>
        <taxon>Bacteria</taxon>
        <taxon>Bacillati</taxon>
        <taxon>Bacillota</taxon>
        <taxon>Clostridia</taxon>
        <taxon>Lachnospirales</taxon>
        <taxon>Anaerotignaceae</taxon>
        <taxon>Anaerotignum</taxon>
    </lineage>
</organism>
<dbReference type="EMBL" id="CP014223">
    <property type="protein sequence ID" value="AMJ40068.1"/>
    <property type="molecule type" value="Genomic_DNA"/>
</dbReference>
<dbReference type="RefSeq" id="WP_066047429.1">
    <property type="nucleotide sequence ID" value="NZ_CP014223.1"/>
</dbReference>
<dbReference type="KEGG" id="cpro:CPRO_04590"/>
<dbReference type="Proteomes" id="UP000068026">
    <property type="component" value="Chromosome"/>
</dbReference>
<dbReference type="EMBL" id="FQUA01000007">
    <property type="protein sequence ID" value="SHE79865.1"/>
    <property type="molecule type" value="Genomic_DNA"/>
</dbReference>
<dbReference type="OrthoDB" id="1884465at2"/>
<dbReference type="AlphaFoldDB" id="A0A0X8V9X2"/>
<accession>A0A0X8V9X2</accession>
<evidence type="ECO:0000313" key="3">
    <source>
        <dbReference type="Proteomes" id="UP000068026"/>
    </source>
</evidence>
<dbReference type="InterPro" id="IPR024047">
    <property type="entry name" value="MM3350-like_sf"/>
</dbReference>
<name>A0A0X8V9X2_ANAPI</name>
<reference evidence="3" key="2">
    <citation type="submission" date="2016-01" db="EMBL/GenBank/DDBJ databases">
        <authorList>
            <person name="Poehlein A."/>
            <person name="Schlien K."/>
            <person name="Gottschalk G."/>
            <person name="Buckel W."/>
            <person name="Daniel R."/>
        </authorList>
    </citation>
    <scope>NUCLEOTIDE SEQUENCE [LARGE SCALE GENOMIC DNA]</scope>
    <source>
        <strain evidence="3">X2</strain>
    </source>
</reference>
<evidence type="ECO:0000313" key="1">
    <source>
        <dbReference type="EMBL" id="AMJ40068.1"/>
    </source>
</evidence>
<sequence length="519" mass="60137">MKYEQTTQTRHNQMLNLFLNGYTDMVAHMDAYCQKGLKEAAPLAFTKWYYTAIAADTLLSPANIVGQDLNSQDEGKEYLYTLRLSPEGQELKKSDFTLLTYSVAEHPFVEDLRRITDFCIPDCKMDENLFFWEEDRPILINKLAHESEFYLEYLTRLAWRLGLFVYMPAIHTKKVQRAPYCDAFFDQTNEEILKMAAEAACELASERFSISMDLDHGIATPSFFKECLTSPIETDQIFIQFYKQVDIDIEEIWKTQPADLTEDDKAIISSFLFTGIMIDKWFIFPMSAFFGMIRPISFTPIQYFNLVNNLSALLIMEHNIGAELFTPPSYYSLTPLGKALWGDNGIEDEKYKMPEKLPYEEILEALERETEINRFEQVFYMGPEKDILTIQVSMKEDPDFWKTIEIATTTPLDEFCRDLAAAFAVDEVTDYLLSVPDENQFPVDYTPQGSKRSVNKTTEKTLEDLYLDKGTVFSLTFEKTNQILLEVTDIFPGDPFILYPRIKMQSSKVTEIEKVDEIF</sequence>